<dbReference type="GO" id="GO:0008270">
    <property type="term" value="F:zinc ion binding"/>
    <property type="evidence" value="ECO:0007669"/>
    <property type="project" value="UniProtKB-KW"/>
</dbReference>
<dbReference type="SUPFAM" id="SSF57716">
    <property type="entry name" value="Glucocorticoid receptor-like (DNA-binding domain)"/>
    <property type="match status" value="1"/>
</dbReference>
<dbReference type="EMBL" id="JBAMIC010000010">
    <property type="protein sequence ID" value="KAK7102524.1"/>
    <property type="molecule type" value="Genomic_DNA"/>
</dbReference>
<keyword evidence="8" id="KW-1185">Reference proteome</keyword>
<evidence type="ECO:0000256" key="5">
    <source>
        <dbReference type="PROSITE-ProRule" id="PRU00309"/>
    </source>
</evidence>
<dbReference type="Proteomes" id="UP001374579">
    <property type="component" value="Unassembled WGS sequence"/>
</dbReference>
<keyword evidence="4 5" id="KW-0238">DNA-binding</keyword>
<keyword evidence="3" id="KW-0862">Zinc</keyword>
<name>A0AAN9BC87_9CAEN</name>
<proteinExistence type="predicted"/>
<evidence type="ECO:0000256" key="3">
    <source>
        <dbReference type="ARBA" id="ARBA00022833"/>
    </source>
</evidence>
<gene>
    <name evidence="7" type="ORF">V1264_020729</name>
</gene>
<dbReference type="SMART" id="SM00980">
    <property type="entry name" value="THAP"/>
    <property type="match status" value="1"/>
</dbReference>
<comment type="caution">
    <text evidence="7">The sequence shown here is derived from an EMBL/GenBank/DDBJ whole genome shotgun (WGS) entry which is preliminary data.</text>
</comment>
<evidence type="ECO:0000256" key="4">
    <source>
        <dbReference type="ARBA" id="ARBA00023125"/>
    </source>
</evidence>
<keyword evidence="1" id="KW-0479">Metal-binding</keyword>
<feature type="domain" description="THAP-type" evidence="6">
    <location>
        <begin position="1"/>
        <end position="93"/>
    </location>
</feature>
<dbReference type="GO" id="GO:0003677">
    <property type="term" value="F:DNA binding"/>
    <property type="evidence" value="ECO:0007669"/>
    <property type="project" value="UniProtKB-UniRule"/>
</dbReference>
<organism evidence="7 8">
    <name type="scientific">Littorina saxatilis</name>
    <dbReference type="NCBI Taxonomy" id="31220"/>
    <lineage>
        <taxon>Eukaryota</taxon>
        <taxon>Metazoa</taxon>
        <taxon>Spiralia</taxon>
        <taxon>Lophotrochozoa</taxon>
        <taxon>Mollusca</taxon>
        <taxon>Gastropoda</taxon>
        <taxon>Caenogastropoda</taxon>
        <taxon>Littorinimorpha</taxon>
        <taxon>Littorinoidea</taxon>
        <taxon>Littorinidae</taxon>
        <taxon>Littorina</taxon>
    </lineage>
</organism>
<keyword evidence="2 5" id="KW-0863">Zinc-finger</keyword>
<dbReference type="AlphaFoldDB" id="A0AAN9BC87"/>
<accession>A0AAN9BC87</accession>
<evidence type="ECO:0000256" key="1">
    <source>
        <dbReference type="ARBA" id="ARBA00022723"/>
    </source>
</evidence>
<dbReference type="PROSITE" id="PS50950">
    <property type="entry name" value="ZF_THAP"/>
    <property type="match status" value="1"/>
</dbReference>
<dbReference type="InterPro" id="IPR006612">
    <property type="entry name" value="THAP_Znf"/>
</dbReference>
<evidence type="ECO:0000256" key="2">
    <source>
        <dbReference type="ARBA" id="ARBA00022771"/>
    </source>
</evidence>
<evidence type="ECO:0000313" key="7">
    <source>
        <dbReference type="EMBL" id="KAK7102524.1"/>
    </source>
</evidence>
<sequence length="112" mass="12951">MPNVCCVTGCFNRSNKDSQYTFHRIPTVDSARSISFQNLTEKRRRAWLAKINRKTINDKTVKPWTRLCSKHFVSGTPAGVHDVTHPDWVPSFDMGYECHKGSLDKIKRGERR</sequence>
<dbReference type="Pfam" id="PF05485">
    <property type="entry name" value="THAP"/>
    <property type="match status" value="1"/>
</dbReference>
<protein>
    <recommendedName>
        <fullName evidence="6">THAP-type domain-containing protein</fullName>
    </recommendedName>
</protein>
<evidence type="ECO:0000259" key="6">
    <source>
        <dbReference type="PROSITE" id="PS50950"/>
    </source>
</evidence>
<reference evidence="7 8" key="1">
    <citation type="submission" date="2024-02" db="EMBL/GenBank/DDBJ databases">
        <title>Chromosome-scale genome assembly of the rough periwinkle Littorina saxatilis.</title>
        <authorList>
            <person name="De Jode A."/>
            <person name="Faria R."/>
            <person name="Formenti G."/>
            <person name="Sims Y."/>
            <person name="Smith T.P."/>
            <person name="Tracey A."/>
            <person name="Wood J.M.D."/>
            <person name="Zagrodzka Z.B."/>
            <person name="Johannesson K."/>
            <person name="Butlin R.K."/>
            <person name="Leder E.H."/>
        </authorList>
    </citation>
    <scope>NUCLEOTIDE SEQUENCE [LARGE SCALE GENOMIC DNA]</scope>
    <source>
        <strain evidence="7">Snail1</strain>
        <tissue evidence="7">Muscle</tissue>
    </source>
</reference>
<evidence type="ECO:0000313" key="8">
    <source>
        <dbReference type="Proteomes" id="UP001374579"/>
    </source>
</evidence>